<evidence type="ECO:0000313" key="1">
    <source>
        <dbReference type="EMBL" id="RHY34102.1"/>
    </source>
</evidence>
<gene>
    <name evidence="1" type="ORF">DYB32_001122</name>
</gene>
<proteinExistence type="predicted"/>
<protein>
    <submittedName>
        <fullName evidence="1">Uncharacterized protein</fullName>
    </submittedName>
</protein>
<name>A0A3R6VGV2_9STRA</name>
<dbReference type="Proteomes" id="UP000285060">
    <property type="component" value="Unassembled WGS sequence"/>
</dbReference>
<keyword evidence="2" id="KW-1185">Reference proteome</keyword>
<organism evidence="1 2">
    <name type="scientific">Aphanomyces invadans</name>
    <dbReference type="NCBI Taxonomy" id="157072"/>
    <lineage>
        <taxon>Eukaryota</taxon>
        <taxon>Sar</taxon>
        <taxon>Stramenopiles</taxon>
        <taxon>Oomycota</taxon>
        <taxon>Saprolegniomycetes</taxon>
        <taxon>Saprolegniales</taxon>
        <taxon>Verrucalvaceae</taxon>
        <taxon>Aphanomyces</taxon>
    </lineage>
</organism>
<comment type="caution">
    <text evidence="1">The sequence shown here is derived from an EMBL/GenBank/DDBJ whole genome shotgun (WGS) entry which is preliminary data.</text>
</comment>
<reference evidence="1 2" key="1">
    <citation type="submission" date="2018-08" db="EMBL/GenBank/DDBJ databases">
        <title>Aphanomyces genome sequencing and annotation.</title>
        <authorList>
            <person name="Minardi D."/>
            <person name="Oidtmann B."/>
            <person name="Van Der Giezen M."/>
            <person name="Studholme D.J."/>
        </authorList>
    </citation>
    <scope>NUCLEOTIDE SEQUENCE [LARGE SCALE GENOMIC DNA]</scope>
    <source>
        <strain evidence="1 2">NJM0002</strain>
    </source>
</reference>
<dbReference type="AlphaFoldDB" id="A0A3R6VGV2"/>
<dbReference type="VEuPathDB" id="FungiDB:H310_01128"/>
<accession>A0A3R6VGV2</accession>
<sequence length="132" mass="14458">MRFICGAAVGTVASFTVTRAALAIVGVIVSYQVASVVEIIAKEWEEVEAFFVATYIADGRVQWSKLRDDATQYIGVDTATTIVRAGEKILAYHKWAMANVYSRTFFQQILVISHMILHPAEFAIGIIAGTLS</sequence>
<dbReference type="EMBL" id="QUSY01000044">
    <property type="protein sequence ID" value="RHY34102.1"/>
    <property type="molecule type" value="Genomic_DNA"/>
</dbReference>
<evidence type="ECO:0000313" key="2">
    <source>
        <dbReference type="Proteomes" id="UP000285060"/>
    </source>
</evidence>